<name>A0A077MGP3_9MICO</name>
<reference evidence="1 2" key="1">
    <citation type="journal article" date="2013" name="ISME J.">
        <title>A metabolic model for members of the genus Tetrasphaera involved in enhanced biological phosphorus removal.</title>
        <authorList>
            <person name="Kristiansen R."/>
            <person name="Nguyen H.T.T."/>
            <person name="Saunders A.M."/>
            <person name="Nielsen J.L."/>
            <person name="Wimmer R."/>
            <person name="Le V.Q."/>
            <person name="McIlroy S.J."/>
            <person name="Petrovski S."/>
            <person name="Seviour R.J."/>
            <person name="Calteau A."/>
            <person name="Nielsen K.L."/>
            <person name="Nielsen P.H."/>
        </authorList>
    </citation>
    <scope>NUCLEOTIDE SEQUENCE [LARGE SCALE GENOMIC DNA]</scope>
    <source>
        <strain evidence="1 2">Ben 74</strain>
    </source>
</reference>
<keyword evidence="2" id="KW-1185">Reference proteome</keyword>
<dbReference type="STRING" id="1193518.BN13_80016"/>
<dbReference type="Proteomes" id="UP000035720">
    <property type="component" value="Unassembled WGS sequence"/>
</dbReference>
<evidence type="ECO:0000313" key="1">
    <source>
        <dbReference type="EMBL" id="CCI54647.1"/>
    </source>
</evidence>
<sequence length="86" mass="8759">MPGPVVSESGCPACTVVVPVERDDTLTVHDADGKACLGSGQPHDPHLVDGKRCYGCGAANADCGDTGCCAWCRIAVATAVFVWPVA</sequence>
<dbReference type="AlphaFoldDB" id="A0A077MGP3"/>
<organism evidence="1 2">
    <name type="scientific">Nostocoides jenkinsii Ben 74</name>
    <dbReference type="NCBI Taxonomy" id="1193518"/>
    <lineage>
        <taxon>Bacteria</taxon>
        <taxon>Bacillati</taxon>
        <taxon>Actinomycetota</taxon>
        <taxon>Actinomycetes</taxon>
        <taxon>Micrococcales</taxon>
        <taxon>Intrasporangiaceae</taxon>
        <taxon>Nostocoides</taxon>
    </lineage>
</organism>
<proteinExistence type="predicted"/>
<gene>
    <name evidence="1" type="ORF">BN13_80016</name>
</gene>
<accession>A0A077MGP3</accession>
<comment type="caution">
    <text evidence="1">The sequence shown here is derived from an EMBL/GenBank/DDBJ whole genome shotgun (WGS) entry which is preliminary data.</text>
</comment>
<evidence type="ECO:0000313" key="2">
    <source>
        <dbReference type="Proteomes" id="UP000035720"/>
    </source>
</evidence>
<dbReference type="EMBL" id="CAJC01000194">
    <property type="protein sequence ID" value="CCI54647.1"/>
    <property type="molecule type" value="Genomic_DNA"/>
</dbReference>
<protein>
    <submittedName>
        <fullName evidence="1">Uncharacterized protein</fullName>
    </submittedName>
</protein>